<proteinExistence type="predicted"/>
<dbReference type="EMBL" id="JAFBMS010000010">
    <property type="protein sequence ID" value="KAG9349065.1"/>
    <property type="molecule type" value="Genomic_DNA"/>
</dbReference>
<feature type="region of interest" description="Disordered" evidence="1">
    <location>
        <begin position="60"/>
        <end position="81"/>
    </location>
</feature>
<evidence type="ECO:0000313" key="2">
    <source>
        <dbReference type="EMBL" id="KAG9349065.1"/>
    </source>
</evidence>
<dbReference type="Proteomes" id="UP000824540">
    <property type="component" value="Unassembled WGS sequence"/>
</dbReference>
<protein>
    <submittedName>
        <fullName evidence="2">Uncharacterized protein</fullName>
    </submittedName>
</protein>
<sequence>MEKAEESVPSELLCLQSVLGSGIDILSEALMTGLFKAARPGDGPDWLWPFVCLPRFERAPSQDTPRVSSGHPLPNYHRDAG</sequence>
<comment type="caution">
    <text evidence="2">The sequence shown here is derived from an EMBL/GenBank/DDBJ whole genome shotgun (WGS) entry which is preliminary data.</text>
</comment>
<name>A0A8T2P943_9TELE</name>
<reference evidence="2" key="1">
    <citation type="thesis" date="2021" institute="BYU ScholarsArchive" country="Provo, UT, USA">
        <title>Applications of and Algorithms for Genome Assembly and Genomic Analyses with an Emphasis on Marine Teleosts.</title>
        <authorList>
            <person name="Pickett B.D."/>
        </authorList>
    </citation>
    <scope>NUCLEOTIDE SEQUENCE</scope>
    <source>
        <strain evidence="2">HI-2016</strain>
    </source>
</reference>
<keyword evidence="3" id="KW-1185">Reference proteome</keyword>
<dbReference type="AlphaFoldDB" id="A0A8T2P943"/>
<accession>A0A8T2P943</accession>
<evidence type="ECO:0000256" key="1">
    <source>
        <dbReference type="SAM" id="MobiDB-lite"/>
    </source>
</evidence>
<organism evidence="2 3">
    <name type="scientific">Albula glossodonta</name>
    <name type="common">roundjaw bonefish</name>
    <dbReference type="NCBI Taxonomy" id="121402"/>
    <lineage>
        <taxon>Eukaryota</taxon>
        <taxon>Metazoa</taxon>
        <taxon>Chordata</taxon>
        <taxon>Craniata</taxon>
        <taxon>Vertebrata</taxon>
        <taxon>Euteleostomi</taxon>
        <taxon>Actinopterygii</taxon>
        <taxon>Neopterygii</taxon>
        <taxon>Teleostei</taxon>
        <taxon>Albuliformes</taxon>
        <taxon>Albulidae</taxon>
        <taxon>Albula</taxon>
    </lineage>
</organism>
<evidence type="ECO:0000313" key="3">
    <source>
        <dbReference type="Proteomes" id="UP000824540"/>
    </source>
</evidence>
<gene>
    <name evidence="2" type="ORF">JZ751_029383</name>
</gene>